<keyword evidence="2" id="KW-1133">Transmembrane helix</keyword>
<accession>A0A099P0A6</accession>
<evidence type="ECO:0000313" key="3">
    <source>
        <dbReference type="EMBL" id="KGK38325.1"/>
    </source>
</evidence>
<feature type="transmembrane region" description="Helical" evidence="2">
    <location>
        <begin position="131"/>
        <end position="155"/>
    </location>
</feature>
<evidence type="ECO:0000313" key="4">
    <source>
        <dbReference type="Proteomes" id="UP000029867"/>
    </source>
</evidence>
<dbReference type="Proteomes" id="UP000029867">
    <property type="component" value="Unassembled WGS sequence"/>
</dbReference>
<evidence type="ECO:0000256" key="2">
    <source>
        <dbReference type="SAM" id="Phobius"/>
    </source>
</evidence>
<name>A0A099P0A6_PICKU</name>
<dbReference type="HOGENOM" id="CLU_983733_0_0_1"/>
<gene>
    <name evidence="3" type="ORF">JL09_g2503</name>
</gene>
<organism evidence="3 4">
    <name type="scientific">Pichia kudriavzevii</name>
    <name type="common">Yeast</name>
    <name type="synonym">Issatchenkia orientalis</name>
    <dbReference type="NCBI Taxonomy" id="4909"/>
    <lineage>
        <taxon>Eukaryota</taxon>
        <taxon>Fungi</taxon>
        <taxon>Dikarya</taxon>
        <taxon>Ascomycota</taxon>
        <taxon>Saccharomycotina</taxon>
        <taxon>Pichiomycetes</taxon>
        <taxon>Pichiales</taxon>
        <taxon>Pichiaceae</taxon>
        <taxon>Pichia</taxon>
    </lineage>
</organism>
<dbReference type="AlphaFoldDB" id="A0A099P0A6"/>
<feature type="region of interest" description="Disordered" evidence="1">
    <location>
        <begin position="221"/>
        <end position="243"/>
    </location>
</feature>
<feature type="compositionally biased region" description="Low complexity" evidence="1">
    <location>
        <begin position="221"/>
        <end position="233"/>
    </location>
</feature>
<feature type="transmembrane region" description="Helical" evidence="2">
    <location>
        <begin position="45"/>
        <end position="63"/>
    </location>
</feature>
<dbReference type="EMBL" id="JQFK01000021">
    <property type="protein sequence ID" value="KGK38325.1"/>
    <property type="molecule type" value="Genomic_DNA"/>
</dbReference>
<evidence type="ECO:0000256" key="1">
    <source>
        <dbReference type="SAM" id="MobiDB-lite"/>
    </source>
</evidence>
<reference evidence="4" key="1">
    <citation type="journal article" date="2014" name="Microb. Cell Fact.">
        <title>Exploiting Issatchenkia orientalis SD108 for succinic acid production.</title>
        <authorList>
            <person name="Xiao H."/>
            <person name="Shao Z."/>
            <person name="Jiang Y."/>
            <person name="Dole S."/>
            <person name="Zhao H."/>
        </authorList>
    </citation>
    <scope>NUCLEOTIDE SEQUENCE [LARGE SCALE GENOMIC DNA]</scope>
    <source>
        <strain evidence="4">SD108</strain>
    </source>
</reference>
<proteinExistence type="predicted"/>
<feature type="transmembrane region" description="Helical" evidence="2">
    <location>
        <begin position="70"/>
        <end position="92"/>
    </location>
</feature>
<keyword evidence="2" id="KW-0472">Membrane</keyword>
<comment type="caution">
    <text evidence="3">The sequence shown here is derived from an EMBL/GenBank/DDBJ whole genome shotgun (WGS) entry which is preliminary data.</text>
</comment>
<keyword evidence="2" id="KW-0812">Transmembrane</keyword>
<sequence>MISLLSLLTLVYPLYTTFVTLRSLHDAAGTNIASLTDTVPISTKLATKVAELMVFWILMTLWLSVLKMKVVSFIISIIPLSWIPILYIQIWLGHDIVPTTTLNCYTSGSSIIYHYYFDNNMRCWNLLNKELWRLLGIVGLKLISLVEYTPIALLINLNDYRTMFKQGQDGESLYDVFANWMTTGEDTTIGETIICGLLAPMGYKYKGSKIPQSTGMTCVNQQSSTAQQTHTQSKTPSPAGSFDDFTLVSENDIVINKRRDGSSLLHSIRRVSGEMSKRFSKQE</sequence>
<protein>
    <submittedName>
        <fullName evidence="3">Uncharacterized protein</fullName>
    </submittedName>
</protein>
<dbReference type="VEuPathDB" id="FungiDB:C5L36_0D02150"/>